<comment type="caution">
    <text evidence="2">The sequence shown here is derived from an EMBL/GenBank/DDBJ whole genome shotgun (WGS) entry which is preliminary data.</text>
</comment>
<feature type="compositionally biased region" description="Polar residues" evidence="1">
    <location>
        <begin position="91"/>
        <end position="102"/>
    </location>
</feature>
<dbReference type="Proteomes" id="UP000625711">
    <property type="component" value="Unassembled WGS sequence"/>
</dbReference>
<dbReference type="EMBL" id="JAACXV010012950">
    <property type="protein sequence ID" value="KAF7274286.1"/>
    <property type="molecule type" value="Genomic_DNA"/>
</dbReference>
<keyword evidence="3" id="KW-1185">Reference proteome</keyword>
<organism evidence="2 3">
    <name type="scientific">Rhynchophorus ferrugineus</name>
    <name type="common">Red palm weevil</name>
    <name type="synonym">Curculio ferrugineus</name>
    <dbReference type="NCBI Taxonomy" id="354439"/>
    <lineage>
        <taxon>Eukaryota</taxon>
        <taxon>Metazoa</taxon>
        <taxon>Ecdysozoa</taxon>
        <taxon>Arthropoda</taxon>
        <taxon>Hexapoda</taxon>
        <taxon>Insecta</taxon>
        <taxon>Pterygota</taxon>
        <taxon>Neoptera</taxon>
        <taxon>Endopterygota</taxon>
        <taxon>Coleoptera</taxon>
        <taxon>Polyphaga</taxon>
        <taxon>Cucujiformia</taxon>
        <taxon>Curculionidae</taxon>
        <taxon>Dryophthorinae</taxon>
        <taxon>Rhynchophorus</taxon>
    </lineage>
</organism>
<feature type="region of interest" description="Disordered" evidence="1">
    <location>
        <begin position="75"/>
        <end position="102"/>
    </location>
</feature>
<dbReference type="AlphaFoldDB" id="A0A834M702"/>
<evidence type="ECO:0000256" key="1">
    <source>
        <dbReference type="SAM" id="MobiDB-lite"/>
    </source>
</evidence>
<evidence type="ECO:0000313" key="2">
    <source>
        <dbReference type="EMBL" id="KAF7274286.1"/>
    </source>
</evidence>
<sequence length="102" mass="11580">MTETDFDISEFLVFHCKVEDVTVPSSSASNRRRKWQKLQIANIDILATPPIQHQYTYQHSFVPFTNRLQTELLSDQQNSSVPVSNGLVCNPDNSSPNDELAQ</sequence>
<name>A0A834M702_RHYFE</name>
<protein>
    <submittedName>
        <fullName evidence="2">Uncharacterized protein</fullName>
    </submittedName>
</protein>
<proteinExistence type="predicted"/>
<reference evidence="2" key="1">
    <citation type="submission" date="2020-08" db="EMBL/GenBank/DDBJ databases">
        <title>Genome sequencing and assembly of the red palm weevil Rhynchophorus ferrugineus.</title>
        <authorList>
            <person name="Dias G.B."/>
            <person name="Bergman C.M."/>
            <person name="Manee M."/>
        </authorList>
    </citation>
    <scope>NUCLEOTIDE SEQUENCE</scope>
    <source>
        <strain evidence="2">AA-2017</strain>
        <tissue evidence="2">Whole larva</tissue>
    </source>
</reference>
<accession>A0A834M702</accession>
<evidence type="ECO:0000313" key="3">
    <source>
        <dbReference type="Proteomes" id="UP000625711"/>
    </source>
</evidence>
<gene>
    <name evidence="2" type="ORF">GWI33_013046</name>
</gene>